<evidence type="ECO:0000256" key="1">
    <source>
        <dbReference type="SAM" id="MobiDB-lite"/>
    </source>
</evidence>
<feature type="non-terminal residue" evidence="2">
    <location>
        <position position="41"/>
    </location>
</feature>
<proteinExistence type="predicted"/>
<sequence>MEFKGLLDSCQVVQSVETKGSAERSARKHGRGRTKDAAAKH</sequence>
<keyword evidence="3" id="KW-1185">Reference proteome</keyword>
<dbReference type="AlphaFoldDB" id="A0A4Y2VIQ2"/>
<comment type="caution">
    <text evidence="2">The sequence shown here is derived from an EMBL/GenBank/DDBJ whole genome shotgun (WGS) entry which is preliminary data.</text>
</comment>
<reference evidence="2 3" key="1">
    <citation type="journal article" date="2019" name="Sci. Rep.">
        <title>Orb-weaving spider Araneus ventricosus genome elucidates the spidroin gene catalogue.</title>
        <authorList>
            <person name="Kono N."/>
            <person name="Nakamura H."/>
            <person name="Ohtoshi R."/>
            <person name="Moran D.A.P."/>
            <person name="Shinohara A."/>
            <person name="Yoshida Y."/>
            <person name="Fujiwara M."/>
            <person name="Mori M."/>
            <person name="Tomita M."/>
            <person name="Arakawa K."/>
        </authorList>
    </citation>
    <scope>NUCLEOTIDE SEQUENCE [LARGE SCALE GENOMIC DNA]</scope>
</reference>
<dbReference type="EMBL" id="BGPR01048172">
    <property type="protein sequence ID" value="GBO25193.1"/>
    <property type="molecule type" value="Genomic_DNA"/>
</dbReference>
<protein>
    <submittedName>
        <fullName evidence="2">Uncharacterized protein</fullName>
    </submittedName>
</protein>
<gene>
    <name evidence="2" type="ORF">AVEN_16574_1</name>
</gene>
<evidence type="ECO:0000313" key="2">
    <source>
        <dbReference type="EMBL" id="GBO25193.1"/>
    </source>
</evidence>
<accession>A0A4Y2VIQ2</accession>
<evidence type="ECO:0000313" key="3">
    <source>
        <dbReference type="Proteomes" id="UP000499080"/>
    </source>
</evidence>
<organism evidence="2 3">
    <name type="scientific">Araneus ventricosus</name>
    <name type="common">Orbweaver spider</name>
    <name type="synonym">Epeira ventricosa</name>
    <dbReference type="NCBI Taxonomy" id="182803"/>
    <lineage>
        <taxon>Eukaryota</taxon>
        <taxon>Metazoa</taxon>
        <taxon>Ecdysozoa</taxon>
        <taxon>Arthropoda</taxon>
        <taxon>Chelicerata</taxon>
        <taxon>Arachnida</taxon>
        <taxon>Araneae</taxon>
        <taxon>Araneomorphae</taxon>
        <taxon>Entelegynae</taxon>
        <taxon>Araneoidea</taxon>
        <taxon>Araneidae</taxon>
        <taxon>Araneus</taxon>
    </lineage>
</organism>
<feature type="region of interest" description="Disordered" evidence="1">
    <location>
        <begin position="16"/>
        <end position="41"/>
    </location>
</feature>
<dbReference type="Proteomes" id="UP000499080">
    <property type="component" value="Unassembled WGS sequence"/>
</dbReference>
<name>A0A4Y2VIQ2_ARAVE</name>